<evidence type="ECO:0000259" key="11">
    <source>
        <dbReference type="Pfam" id="PF00266"/>
    </source>
</evidence>
<dbReference type="Gene3D" id="1.10.260.50">
    <property type="match status" value="1"/>
</dbReference>
<evidence type="ECO:0000313" key="13">
    <source>
        <dbReference type="Proteomes" id="UP000001176"/>
    </source>
</evidence>
<evidence type="ECO:0000256" key="1">
    <source>
        <dbReference type="ARBA" id="ARBA00001933"/>
    </source>
</evidence>
<dbReference type="PIRSF" id="PIRSF005572">
    <property type="entry name" value="NifS"/>
    <property type="match status" value="1"/>
</dbReference>
<protein>
    <recommendedName>
        <fullName evidence="4">Cysteine desulfurase</fullName>
    </recommendedName>
</protein>
<keyword evidence="9" id="KW-0411">Iron-sulfur</keyword>
<evidence type="ECO:0000256" key="6">
    <source>
        <dbReference type="ARBA" id="ARBA00022723"/>
    </source>
</evidence>
<dbReference type="GO" id="GO:0051536">
    <property type="term" value="F:iron-sulfur cluster binding"/>
    <property type="evidence" value="ECO:0007669"/>
    <property type="project" value="UniProtKB-KW"/>
</dbReference>
<evidence type="ECO:0000313" key="12">
    <source>
        <dbReference type="EMBL" id="CAP56315.1"/>
    </source>
</evidence>
<keyword evidence="8" id="KW-0408">Iron</keyword>
<dbReference type="KEGG" id="gdi:GDI2372"/>
<evidence type="ECO:0000256" key="5">
    <source>
        <dbReference type="ARBA" id="ARBA00022679"/>
    </source>
</evidence>
<evidence type="ECO:0000256" key="10">
    <source>
        <dbReference type="ARBA" id="ARBA00050776"/>
    </source>
</evidence>
<evidence type="ECO:0000256" key="7">
    <source>
        <dbReference type="ARBA" id="ARBA00022898"/>
    </source>
</evidence>
<keyword evidence="6" id="KW-0479">Metal-binding</keyword>
<evidence type="ECO:0000256" key="4">
    <source>
        <dbReference type="ARBA" id="ARBA00013558"/>
    </source>
</evidence>
<dbReference type="InterPro" id="IPR000192">
    <property type="entry name" value="Aminotrans_V_dom"/>
</dbReference>
<evidence type="ECO:0000256" key="3">
    <source>
        <dbReference type="ARBA" id="ARBA00006490"/>
    </source>
</evidence>
<feature type="domain" description="Aminotransferase class V" evidence="11">
    <location>
        <begin position="10"/>
        <end position="367"/>
    </location>
</feature>
<evidence type="ECO:0000256" key="9">
    <source>
        <dbReference type="ARBA" id="ARBA00023014"/>
    </source>
</evidence>
<keyword evidence="5" id="KW-0808">Transferase</keyword>
<dbReference type="Gene3D" id="3.90.1150.10">
    <property type="entry name" value="Aspartate Aminotransferase, domain 1"/>
    <property type="match status" value="1"/>
</dbReference>
<comment type="catalytic activity">
    <reaction evidence="10">
        <text>(sulfur carrier)-H + L-cysteine = (sulfur carrier)-SH + L-alanine</text>
        <dbReference type="Rhea" id="RHEA:43892"/>
        <dbReference type="Rhea" id="RHEA-COMP:14737"/>
        <dbReference type="Rhea" id="RHEA-COMP:14739"/>
        <dbReference type="ChEBI" id="CHEBI:29917"/>
        <dbReference type="ChEBI" id="CHEBI:35235"/>
        <dbReference type="ChEBI" id="CHEBI:57972"/>
        <dbReference type="ChEBI" id="CHEBI:64428"/>
        <dbReference type="EC" id="2.8.1.7"/>
    </reaction>
</comment>
<dbReference type="EMBL" id="AM889285">
    <property type="protein sequence ID" value="CAP56315.1"/>
    <property type="molecule type" value="Genomic_DNA"/>
</dbReference>
<dbReference type="AlphaFoldDB" id="A9HMJ3"/>
<dbReference type="InterPro" id="IPR016454">
    <property type="entry name" value="Cysteine_dSase"/>
</dbReference>
<comment type="function">
    <text evidence="2">Catalyzes the removal of elemental sulfur atoms from cysteine to produce alanine. Seems to participate in the biosynthesis of the nitrogenase metalloclusters by providing the inorganic sulfur required for the Fe-S core formation.</text>
</comment>
<name>A9HMJ3_GLUDA</name>
<dbReference type="InterPro" id="IPR015424">
    <property type="entry name" value="PyrdxlP-dep_Trfase"/>
</dbReference>
<organism evidence="12 13">
    <name type="scientific">Gluconacetobacter diazotrophicus (strain ATCC 49037 / DSM 5601 / CCUG 37298 / CIP 103539 / LMG 7603 / PAl5)</name>
    <dbReference type="NCBI Taxonomy" id="272568"/>
    <lineage>
        <taxon>Bacteria</taxon>
        <taxon>Pseudomonadati</taxon>
        <taxon>Pseudomonadota</taxon>
        <taxon>Alphaproteobacteria</taxon>
        <taxon>Acetobacterales</taxon>
        <taxon>Acetobacteraceae</taxon>
        <taxon>Gluconacetobacter</taxon>
    </lineage>
</organism>
<reference evidence="12 13" key="1">
    <citation type="journal article" date="2009" name="BMC Genomics">
        <title>Complete genome sequence of the sugarcane nitrogen-fixing endophyte Gluconacetobacter diazotrophicus Pal5.</title>
        <authorList>
            <person name="Bertalan M."/>
            <person name="Albano R."/>
            <person name="Padua V."/>
            <person name="Rouws L."/>
            <person name="Rojas C."/>
            <person name="Hemerly A."/>
            <person name="Teixeira K."/>
            <person name="Schwab S."/>
            <person name="Araujo J."/>
            <person name="Oliveira A."/>
            <person name="Franca L."/>
            <person name="Magalhaes V."/>
            <person name="Alqueres S."/>
            <person name="Cardoso A."/>
            <person name="Almeida W."/>
            <person name="Loureiro M.M."/>
            <person name="Nogueira E."/>
            <person name="Cidade D."/>
            <person name="Oliveira D."/>
            <person name="Simao T."/>
            <person name="Macedo J."/>
            <person name="Valadao A."/>
            <person name="Dreschsel M."/>
            <person name="Freitas F."/>
            <person name="Vidal M."/>
            <person name="Guedes H."/>
            <person name="Rodrigues E."/>
            <person name="Meneses C."/>
            <person name="Brioso P."/>
            <person name="Pozzer L."/>
            <person name="Figueiredo D."/>
            <person name="Montano H."/>
            <person name="Junior J."/>
            <person name="Filho G."/>
            <person name="Flores V."/>
            <person name="Ferreira B."/>
            <person name="Branco A."/>
            <person name="Gonzalez P."/>
            <person name="Guillobel H."/>
            <person name="Lemos M."/>
            <person name="Seibel L."/>
            <person name="Macedo J."/>
            <person name="Alves-Ferreira M."/>
            <person name="Sachetto-Martins G."/>
            <person name="Coelho A."/>
            <person name="Santos E."/>
            <person name="Amaral G."/>
            <person name="Neves A."/>
            <person name="Pacheco A.B."/>
            <person name="Carvalho D."/>
            <person name="Lery L."/>
            <person name="Bisch P."/>
            <person name="Rossle S.C."/>
            <person name="Urmenyi T."/>
            <person name="Kruger W.V."/>
            <person name="Martins O."/>
            <person name="Baldani J.I."/>
            <person name="Ferreira P.C."/>
        </authorList>
    </citation>
    <scope>NUCLEOTIDE SEQUENCE [LARGE SCALE GENOMIC DNA]</scope>
    <source>
        <strain evidence="13">ATCC 49037 / DSM 5601 / CCUG 37298 / CIP 103539 / LMG 7603 / PAl5</strain>
    </source>
</reference>
<dbReference type="PANTHER" id="PTHR11601:SF34">
    <property type="entry name" value="CYSTEINE DESULFURASE"/>
    <property type="match status" value="1"/>
</dbReference>
<dbReference type="InterPro" id="IPR015421">
    <property type="entry name" value="PyrdxlP-dep_Trfase_major"/>
</dbReference>
<dbReference type="Pfam" id="PF00266">
    <property type="entry name" value="Aminotran_5"/>
    <property type="match status" value="1"/>
</dbReference>
<sequence length="391" mass="39731">MEVMDRDFFYFDANASEPARPAALDAMARAAAITGNPSSVHRAGRQARAILESARERLAALFGARADNCVLTSGGTEANLLAIAGLGGGRRILASAVEHDAVRAAVPAGADLIPVDGQGVARLEVLEQWLVEADGPPPLVCLMLANNEVGTIQPVAEAVRICHAHGALLHVDAVQAAGRIPIDLGALGCRQQAVSGHKFGGVKGAGALLLAGEATRALPPMMAGGGQEHGRRGGTPALPAIAAMAEAAGDAVAALAGGGDGRADPTTLARWRDAIDAAARAAGAVVCGGDAPRLPNTTSLALPGRAAQIQLIALDLAGFGVSAGSACSSGKVARSHVLQAMGHGSLAGEAIRVSLPWTVREDDVTRFIAAWRAMAARLPARARSERTEVHV</sequence>
<dbReference type="Proteomes" id="UP000001176">
    <property type="component" value="Chromosome"/>
</dbReference>
<dbReference type="GO" id="GO:0031071">
    <property type="term" value="F:cysteine desulfurase activity"/>
    <property type="evidence" value="ECO:0007669"/>
    <property type="project" value="UniProtKB-EC"/>
</dbReference>
<comment type="similarity">
    <text evidence="3">Belongs to the class-V pyridoxal-phosphate-dependent aminotransferase family. NifS/IscS subfamily.</text>
</comment>
<proteinExistence type="inferred from homology"/>
<dbReference type="Gene3D" id="3.40.640.10">
    <property type="entry name" value="Type I PLP-dependent aspartate aminotransferase-like (Major domain)"/>
    <property type="match status" value="1"/>
</dbReference>
<keyword evidence="13" id="KW-1185">Reference proteome</keyword>
<comment type="cofactor">
    <cofactor evidence="1">
        <name>pyridoxal 5'-phosphate</name>
        <dbReference type="ChEBI" id="CHEBI:597326"/>
    </cofactor>
</comment>
<keyword evidence="7" id="KW-0663">Pyridoxal phosphate</keyword>
<dbReference type="InterPro" id="IPR015422">
    <property type="entry name" value="PyrdxlP-dep_Trfase_small"/>
</dbReference>
<dbReference type="PANTHER" id="PTHR11601">
    <property type="entry name" value="CYSTEINE DESULFURYLASE FAMILY MEMBER"/>
    <property type="match status" value="1"/>
</dbReference>
<dbReference type="SUPFAM" id="SSF53383">
    <property type="entry name" value="PLP-dependent transferases"/>
    <property type="match status" value="1"/>
</dbReference>
<evidence type="ECO:0000256" key="2">
    <source>
        <dbReference type="ARBA" id="ARBA00003120"/>
    </source>
</evidence>
<evidence type="ECO:0000256" key="8">
    <source>
        <dbReference type="ARBA" id="ARBA00023004"/>
    </source>
</evidence>
<accession>A9HMJ3</accession>
<dbReference type="GO" id="GO:0046872">
    <property type="term" value="F:metal ion binding"/>
    <property type="evidence" value="ECO:0007669"/>
    <property type="project" value="UniProtKB-KW"/>
</dbReference>
<gene>
    <name evidence="12" type="primary">iscS</name>
    <name evidence="12" type="ordered locus">GDI2372</name>
</gene>